<dbReference type="PATRIC" id="fig|1265820.5.peg.1096"/>
<organism evidence="1 2">
    <name type="scientific">Listeria cornellensis FSL F6-0969</name>
    <dbReference type="NCBI Taxonomy" id="1265820"/>
    <lineage>
        <taxon>Bacteria</taxon>
        <taxon>Bacillati</taxon>
        <taxon>Bacillota</taxon>
        <taxon>Bacilli</taxon>
        <taxon>Bacillales</taxon>
        <taxon>Listeriaceae</taxon>
        <taxon>Listeria</taxon>
    </lineage>
</organism>
<keyword evidence="2" id="KW-1185">Reference proteome</keyword>
<dbReference type="Proteomes" id="UP000019254">
    <property type="component" value="Unassembled WGS sequence"/>
</dbReference>
<comment type="caution">
    <text evidence="1">The sequence shown here is derived from an EMBL/GenBank/DDBJ whole genome shotgun (WGS) entry which is preliminary data.</text>
</comment>
<evidence type="ECO:0000313" key="2">
    <source>
        <dbReference type="Proteomes" id="UP000019254"/>
    </source>
</evidence>
<gene>
    <name evidence="1" type="ORF">PCORN_05591</name>
</gene>
<dbReference type="Gene3D" id="3.20.20.140">
    <property type="entry name" value="Metal-dependent hydrolases"/>
    <property type="match status" value="1"/>
</dbReference>
<protein>
    <submittedName>
        <fullName evidence="1">Putative capsular polysaccharide biosynthesis protein</fullName>
    </submittedName>
</protein>
<accession>W7BXC0</accession>
<proteinExistence type="predicted"/>
<dbReference type="STRING" id="1265820.PCORN_05591"/>
<dbReference type="AlphaFoldDB" id="W7BXC0"/>
<name>W7BXC0_9LIST</name>
<reference evidence="1 2" key="1">
    <citation type="journal article" date="2014" name="Int. J. Syst. Evol. Microbiol.">
        <title>Listeria floridensis sp. nov., Listeria aquatica sp. nov., Listeria cornellensis sp. nov., Listeria riparia sp. nov. and Listeria grandensis sp. nov., from agricultural and natural environments.</title>
        <authorList>
            <person name="den Bakker H.C."/>
            <person name="Warchocki S."/>
            <person name="Wright E.M."/>
            <person name="Allred A.F."/>
            <person name="Ahlstrom C."/>
            <person name="Manuel C.S."/>
            <person name="Stasiewicz M.J."/>
            <person name="Burrell A."/>
            <person name="Roof S."/>
            <person name="Strawn L."/>
            <person name="Fortes E.D."/>
            <person name="Nightingale K.K."/>
            <person name="Kephart D."/>
            <person name="Wiedmann M."/>
        </authorList>
    </citation>
    <scope>NUCLEOTIDE SEQUENCE [LARGE SCALE GENOMIC DNA]</scope>
    <source>
        <strain evidence="2">FSL F6-969</strain>
    </source>
</reference>
<evidence type="ECO:0000313" key="1">
    <source>
        <dbReference type="EMBL" id="EUJ31494.1"/>
    </source>
</evidence>
<dbReference type="EMBL" id="AODE01000011">
    <property type="protein sequence ID" value="EUJ31494.1"/>
    <property type="molecule type" value="Genomic_DNA"/>
</dbReference>
<sequence>MATDAHDTVRRPLLHKEIEQRLVKKIGSRYVDYLKGNGAKVLNNDVIMAEDYTIPSQKRFFLF</sequence>